<sequence>MKAIILSSIGTPRNTSSEAVADYIRNYLGDKHVISAPQPIRRRIIEKRILPGHLPHSVARYTALSDLYGGELPLRIYGERLRLRLQQLVGDTHSIYNFSLHEGKDTLTPFIQKIQADGPFSEITIFSLYPHHTFSSSISTIEPLKASLKFFFPETTLHIVHSYWSDKRYISAIVKRIQERLAEAQYDHIAISFHSIPLVHQWCGCWYGFNYFQQCKKTAQLIAQALPDGHPSTGLYFQSAIGKKWLKPNLEQALPEWLRLNYKRVLVACPGFLMDCLENVYDIGVVLQKQFIEVGGECCSLAESLNDSTDLAELIAQLVQEAESTKKRCPSNRVPTDQKKIIISNQRY</sequence>
<dbReference type="RefSeq" id="WP_411915702.1">
    <property type="nucleotide sequence ID" value="NZ_BAAFSF010000002.1"/>
</dbReference>
<keyword evidence="6" id="KW-0627">Porphyrin biosynthesis</keyword>
<dbReference type="PANTHER" id="PTHR11108">
    <property type="entry name" value="FERROCHELATASE"/>
    <property type="match status" value="1"/>
</dbReference>
<name>A0ABQ0E2G5_9PORP</name>
<evidence type="ECO:0000256" key="6">
    <source>
        <dbReference type="ARBA" id="ARBA00023244"/>
    </source>
</evidence>
<evidence type="ECO:0000256" key="2">
    <source>
        <dbReference type="ARBA" id="ARBA00013215"/>
    </source>
</evidence>
<dbReference type="EC" id="4.99.1.9" evidence="2"/>
<evidence type="ECO:0000256" key="5">
    <source>
        <dbReference type="ARBA" id="ARBA00023239"/>
    </source>
</evidence>
<dbReference type="Gene3D" id="3.40.50.1400">
    <property type="match status" value="2"/>
</dbReference>
<comment type="similarity">
    <text evidence="1 8">Belongs to the ferrochelatase family.</text>
</comment>
<accession>A0ABQ0E2G5</accession>
<protein>
    <recommendedName>
        <fullName evidence="2">coproporphyrin ferrochelatase</fullName>
        <ecNumber evidence="2">4.99.1.9</ecNumber>
    </recommendedName>
</protein>
<evidence type="ECO:0000313" key="10">
    <source>
        <dbReference type="Proteomes" id="UP001628220"/>
    </source>
</evidence>
<evidence type="ECO:0000256" key="8">
    <source>
        <dbReference type="RuleBase" id="RU004185"/>
    </source>
</evidence>
<evidence type="ECO:0000256" key="7">
    <source>
        <dbReference type="ARBA" id="ARBA00024536"/>
    </source>
</evidence>
<keyword evidence="4" id="KW-0350">Heme biosynthesis</keyword>
<dbReference type="PANTHER" id="PTHR11108:SF1">
    <property type="entry name" value="FERROCHELATASE, MITOCHONDRIAL"/>
    <property type="match status" value="1"/>
</dbReference>
<comment type="caution">
    <text evidence="9">The sequence shown here is derived from an EMBL/GenBank/DDBJ whole genome shotgun (WGS) entry which is preliminary data.</text>
</comment>
<evidence type="ECO:0000256" key="1">
    <source>
        <dbReference type="ARBA" id="ARBA00007718"/>
    </source>
</evidence>
<dbReference type="EMBL" id="BAAFSF010000002">
    <property type="protein sequence ID" value="GAB1251886.1"/>
    <property type="molecule type" value="Genomic_DNA"/>
</dbReference>
<organism evidence="9 10">
    <name type="scientific">Porphyromonas miyakawae</name>
    <dbReference type="NCBI Taxonomy" id="3137470"/>
    <lineage>
        <taxon>Bacteria</taxon>
        <taxon>Pseudomonadati</taxon>
        <taxon>Bacteroidota</taxon>
        <taxon>Bacteroidia</taxon>
        <taxon>Bacteroidales</taxon>
        <taxon>Porphyromonadaceae</taxon>
        <taxon>Porphyromonas</taxon>
    </lineage>
</organism>
<dbReference type="Pfam" id="PF00762">
    <property type="entry name" value="Ferrochelatase"/>
    <property type="match status" value="1"/>
</dbReference>
<dbReference type="InterPro" id="IPR001015">
    <property type="entry name" value="Ferrochelatase"/>
</dbReference>
<dbReference type="Proteomes" id="UP001628220">
    <property type="component" value="Unassembled WGS sequence"/>
</dbReference>
<gene>
    <name evidence="9" type="primary">hemH</name>
    <name evidence="9" type="ORF">Tsumi_09910</name>
</gene>
<dbReference type="InterPro" id="IPR033644">
    <property type="entry name" value="Ferrochelatase_C"/>
</dbReference>
<proteinExistence type="inferred from homology"/>
<keyword evidence="10" id="KW-1185">Reference proteome</keyword>
<reference evidence="9 10" key="1">
    <citation type="journal article" date="2025" name="Int. J. Syst. Evol. Microbiol.">
        <title>Desulfovibrio falkowii sp. nov., Porphyromonas miyakawae sp. nov., Mediterraneibacter flintii sp. nov. and Owariibacterium komagatae gen. nov., sp. nov., isolated from human faeces.</title>
        <authorList>
            <person name="Hamaguchi T."/>
            <person name="Ohara M."/>
            <person name="Hisatomi A."/>
            <person name="Sekiguchi K."/>
            <person name="Takeda J.I."/>
            <person name="Ueyama J."/>
            <person name="Ito M."/>
            <person name="Nishiwaki H."/>
            <person name="Ogi T."/>
            <person name="Hirayama M."/>
            <person name="Ohkuma M."/>
            <person name="Sakamoto M."/>
            <person name="Ohno K."/>
        </authorList>
    </citation>
    <scope>NUCLEOTIDE SEQUENCE [LARGE SCALE GENOMIC DNA]</scope>
    <source>
        <strain evidence="9 10">13CB11C</strain>
    </source>
</reference>
<dbReference type="NCBIfam" id="TIGR00109">
    <property type="entry name" value="hemH"/>
    <property type="match status" value="1"/>
</dbReference>
<evidence type="ECO:0000256" key="3">
    <source>
        <dbReference type="ARBA" id="ARBA00023004"/>
    </source>
</evidence>
<evidence type="ECO:0000313" key="9">
    <source>
        <dbReference type="EMBL" id="GAB1251886.1"/>
    </source>
</evidence>
<dbReference type="SUPFAM" id="SSF53800">
    <property type="entry name" value="Chelatase"/>
    <property type="match status" value="1"/>
</dbReference>
<evidence type="ECO:0000256" key="4">
    <source>
        <dbReference type="ARBA" id="ARBA00023133"/>
    </source>
</evidence>
<keyword evidence="3" id="KW-0408">Iron</keyword>
<keyword evidence="5" id="KW-0456">Lyase</keyword>
<comment type="catalytic activity">
    <reaction evidence="7">
        <text>Fe-coproporphyrin III + 2 H(+) = coproporphyrin III + Fe(2+)</text>
        <dbReference type="Rhea" id="RHEA:49572"/>
        <dbReference type="ChEBI" id="CHEBI:15378"/>
        <dbReference type="ChEBI" id="CHEBI:29033"/>
        <dbReference type="ChEBI" id="CHEBI:68438"/>
        <dbReference type="ChEBI" id="CHEBI:131725"/>
        <dbReference type="EC" id="4.99.1.9"/>
    </reaction>
    <physiologicalReaction direction="right-to-left" evidence="7">
        <dbReference type="Rhea" id="RHEA:49574"/>
    </physiologicalReaction>
</comment>
<dbReference type="CDD" id="cd00419">
    <property type="entry name" value="Ferrochelatase_C"/>
    <property type="match status" value="1"/>
</dbReference>